<dbReference type="EMBL" id="AP021875">
    <property type="protein sequence ID" value="BBO73325.1"/>
    <property type="molecule type" value="Genomic_DNA"/>
</dbReference>
<protein>
    <submittedName>
        <fullName evidence="1">Thiamine biosynthesis protein ApbE</fullName>
    </submittedName>
</protein>
<evidence type="ECO:0000313" key="1">
    <source>
        <dbReference type="EMBL" id="BBO73325.1"/>
    </source>
</evidence>
<dbReference type="Proteomes" id="UP000427769">
    <property type="component" value="Chromosome"/>
</dbReference>
<dbReference type="NCBIfam" id="NF003323">
    <property type="entry name" value="PRK04334.1-3"/>
    <property type="match status" value="1"/>
</dbReference>
<dbReference type="InterPro" id="IPR007183">
    <property type="entry name" value="UPF0280"/>
</dbReference>
<dbReference type="KEGG" id="dwd:DSCW_07420"/>
<organism evidence="1 2">
    <name type="scientific">Desulfosarcina widdelii</name>
    <dbReference type="NCBI Taxonomy" id="947919"/>
    <lineage>
        <taxon>Bacteria</taxon>
        <taxon>Pseudomonadati</taxon>
        <taxon>Thermodesulfobacteriota</taxon>
        <taxon>Desulfobacteria</taxon>
        <taxon>Desulfobacterales</taxon>
        <taxon>Desulfosarcinaceae</taxon>
        <taxon>Desulfosarcina</taxon>
    </lineage>
</organism>
<sequence length="258" mass="27128">MTPPSNRRPPAPAGYGLRTYRQLVFGAGLTCFEVVCQQTDLLVRAERPLEALTRERILELRGQIEGYIRRYPAFATTLAPWREDAMAPAIVRNMIRAGNTAGVGPMAAVAGAIAGDVGRHLLAHSRQVVVENGGDIFLKTDRPAVVGLFAGHSPLSMKMGIRLAETNDGIGVCTSSGTVGHSLSRGMADAACVVAHSCALADAAATAIANRIKAPKDIESAVSFGRSIVDVLGIVAVCGREMGAWGQVELVPMKGKKG</sequence>
<dbReference type="SUPFAM" id="SSF143631">
    <property type="entry name" value="ApbE-like"/>
    <property type="match status" value="1"/>
</dbReference>
<reference evidence="1 2" key="1">
    <citation type="submission" date="2019-11" db="EMBL/GenBank/DDBJ databases">
        <title>Comparative genomics of hydrocarbon-degrading Desulfosarcina strains.</title>
        <authorList>
            <person name="Watanabe M."/>
            <person name="Kojima H."/>
            <person name="Fukui M."/>
        </authorList>
    </citation>
    <scope>NUCLEOTIDE SEQUENCE [LARGE SCALE GENOMIC DNA]</scope>
    <source>
        <strain evidence="1 2">PP31</strain>
    </source>
</reference>
<dbReference type="RefSeq" id="WP_155302444.1">
    <property type="nucleotide sequence ID" value="NZ_AP021875.1"/>
</dbReference>
<dbReference type="AlphaFoldDB" id="A0A5K7YY33"/>
<gene>
    <name evidence="1" type="ORF">DSCW_07420</name>
</gene>
<proteinExistence type="predicted"/>
<name>A0A5K7YY33_9BACT</name>
<keyword evidence="2" id="KW-1185">Reference proteome</keyword>
<evidence type="ECO:0000313" key="2">
    <source>
        <dbReference type="Proteomes" id="UP000427769"/>
    </source>
</evidence>
<dbReference type="InterPro" id="IPR003374">
    <property type="entry name" value="ApbE-like_sf"/>
</dbReference>
<dbReference type="Gene3D" id="3.10.520.10">
    <property type="entry name" value="ApbE-like domains"/>
    <property type="match status" value="1"/>
</dbReference>
<accession>A0A5K7YY33</accession>
<dbReference type="PIRSF" id="PIRSF006421">
    <property type="entry name" value="UCP006421"/>
    <property type="match status" value="1"/>
</dbReference>
<dbReference type="OrthoDB" id="9787842at2"/>